<dbReference type="PANTHER" id="PTHR38796">
    <property type="match status" value="1"/>
</dbReference>
<comment type="subcellular location">
    <subcellularLocation>
        <location evidence="1">Cell membrane</location>
    </subcellularLocation>
    <subcellularLocation>
        <location evidence="2">Cell surface</location>
    </subcellularLocation>
</comment>
<evidence type="ECO:0000256" key="8">
    <source>
        <dbReference type="ARBA" id="ARBA00023180"/>
    </source>
</evidence>
<feature type="signal peptide" evidence="10">
    <location>
        <begin position="1"/>
        <end position="23"/>
    </location>
</feature>
<keyword evidence="5" id="KW-0677">Repeat</keyword>
<dbReference type="InterPro" id="IPR038160">
    <property type="entry name" value="6_CYS_dom_sf"/>
</dbReference>
<dbReference type="InterPro" id="IPR010884">
    <property type="entry name" value="6_CYS_dom"/>
</dbReference>
<dbReference type="AlphaFoldDB" id="A0A0B4L160"/>
<feature type="transmembrane region" description="Helical" evidence="9">
    <location>
        <begin position="345"/>
        <end position="364"/>
    </location>
</feature>
<evidence type="ECO:0000256" key="10">
    <source>
        <dbReference type="SAM" id="SignalP"/>
    </source>
</evidence>
<keyword evidence="7" id="KW-1015">Disulfide bond</keyword>
<evidence type="ECO:0000259" key="11">
    <source>
        <dbReference type="PROSITE" id="PS51701"/>
    </source>
</evidence>
<proteinExistence type="predicted"/>
<dbReference type="Pfam" id="PF07422">
    <property type="entry name" value="s48_45"/>
    <property type="match status" value="2"/>
</dbReference>
<evidence type="ECO:0000256" key="7">
    <source>
        <dbReference type="ARBA" id="ARBA00023157"/>
    </source>
</evidence>
<evidence type="ECO:0000256" key="6">
    <source>
        <dbReference type="ARBA" id="ARBA00023136"/>
    </source>
</evidence>
<keyword evidence="6 9" id="KW-0472">Membrane</keyword>
<dbReference type="GO" id="GO:0005886">
    <property type="term" value="C:plasma membrane"/>
    <property type="evidence" value="ECO:0007669"/>
    <property type="project" value="UniProtKB-SubCell"/>
</dbReference>
<keyword evidence="3" id="KW-1003">Cell membrane</keyword>
<keyword evidence="9" id="KW-0812">Transmembrane</keyword>
<protein>
    <submittedName>
        <fullName evidence="12">Pv12</fullName>
    </submittedName>
</protein>
<dbReference type="EMBL" id="KF421532">
    <property type="protein sequence ID" value="AHF49837.1"/>
    <property type="molecule type" value="Genomic_DNA"/>
</dbReference>
<accession>A0A0B4L160</accession>
<evidence type="ECO:0000256" key="4">
    <source>
        <dbReference type="ARBA" id="ARBA00022729"/>
    </source>
</evidence>
<evidence type="ECO:0000256" key="1">
    <source>
        <dbReference type="ARBA" id="ARBA00004236"/>
    </source>
</evidence>
<reference evidence="12" key="1">
    <citation type="journal article" date="2014" name="Infect. Genet. Evol.">
        <title>Genetic diversity and natural selection of three blood-stage 6-Cys proteins in Plasmodium vivax populations from the China-Myanmar endemic border.</title>
        <authorList>
            <person name="Wang Y."/>
            <person name="Ma A."/>
            <person name="Chen S.B."/>
            <person name="Yang Y.C."/>
            <person name="Chen J.H."/>
            <person name="Yin M.B."/>
        </authorList>
    </citation>
    <scope>NUCLEOTIDE SEQUENCE</scope>
    <source>
        <strain evidence="12">98</strain>
    </source>
</reference>
<dbReference type="PROSITE" id="PS51701">
    <property type="entry name" value="6_CYS"/>
    <property type="match status" value="2"/>
</dbReference>
<feature type="domain" description="6-Cys" evidence="11">
    <location>
        <begin position="196"/>
        <end position="331"/>
    </location>
</feature>
<dbReference type="Gene3D" id="2.60.40.2860">
    <property type="match status" value="2"/>
</dbReference>
<evidence type="ECO:0000313" key="12">
    <source>
        <dbReference type="EMBL" id="AHF49837.1"/>
    </source>
</evidence>
<dbReference type="SMART" id="SM00970">
    <property type="entry name" value="s48_45"/>
    <property type="match status" value="2"/>
</dbReference>
<feature type="chain" id="PRO_5002093009" evidence="10">
    <location>
        <begin position="24"/>
        <end position="365"/>
    </location>
</feature>
<evidence type="ECO:0000256" key="2">
    <source>
        <dbReference type="ARBA" id="ARBA00004241"/>
    </source>
</evidence>
<keyword evidence="9" id="KW-1133">Transmembrane helix</keyword>
<sequence length="365" mass="41385">MRIAKAALCGQLLIWWLSAPAEGFTHTCDFNDELSLEFDERQMTNGEQICTLKPDVLDKVVIKCGAERKNYELLPNNCFEQVFTSKSIEDAKNAHNAHNVHNVQNAQNAQQLVEYLHGAAAIVKRKQNETNADEKKSYDDVSFRVPPNLEKEQKALYCVCQNKAKIRVRKRSGEEYDKEIFNLGIIEVLIPSLPKKIDGCDFTKNTSPLFTKGYDANFYKTIENKDDVICKVKATEGKLIGFKCPADYAIEPEECFLQGFNLSGKKEQLRTKIELTDLVMDHYNKIFYARVPQRIYQNMHFFCACVLEEKRLVAHFEFATTPDDQNSVSEPRAANVLQGRSAGSAAFGPGPFLLLLLSGVLFFIM</sequence>
<evidence type="ECO:0000256" key="3">
    <source>
        <dbReference type="ARBA" id="ARBA00022475"/>
    </source>
</evidence>
<feature type="domain" description="6-Cys" evidence="11">
    <location>
        <begin position="24"/>
        <end position="193"/>
    </location>
</feature>
<dbReference type="PANTHER" id="PTHR38796:SF1">
    <property type="entry name" value="ANCHORED PROTEIN, PUTATIVE (AFU_ORTHOLOGUE AFUA_4G09600)-RELATED"/>
    <property type="match status" value="1"/>
</dbReference>
<evidence type="ECO:0000256" key="9">
    <source>
        <dbReference type="SAM" id="Phobius"/>
    </source>
</evidence>
<dbReference type="InterPro" id="IPR051444">
    <property type="entry name" value="Parasite_Repro/Invasion_Surf"/>
</dbReference>
<organism evidence="12">
    <name type="scientific">Plasmodium vivax</name>
    <name type="common">malaria parasite P. vivax</name>
    <dbReference type="NCBI Taxonomy" id="5855"/>
    <lineage>
        <taxon>Eukaryota</taxon>
        <taxon>Sar</taxon>
        <taxon>Alveolata</taxon>
        <taxon>Apicomplexa</taxon>
        <taxon>Aconoidasida</taxon>
        <taxon>Haemosporida</taxon>
        <taxon>Plasmodiidae</taxon>
        <taxon>Plasmodium</taxon>
        <taxon>Plasmodium (Plasmodium)</taxon>
    </lineage>
</organism>
<dbReference type="GO" id="GO:0009986">
    <property type="term" value="C:cell surface"/>
    <property type="evidence" value="ECO:0007669"/>
    <property type="project" value="UniProtKB-SubCell"/>
</dbReference>
<evidence type="ECO:0000256" key="5">
    <source>
        <dbReference type="ARBA" id="ARBA00022737"/>
    </source>
</evidence>
<keyword evidence="4 10" id="KW-0732">Signal</keyword>
<name>A0A0B4L160_PLAVI</name>
<keyword evidence="8" id="KW-0325">Glycoprotein</keyword>